<evidence type="ECO:0000313" key="8">
    <source>
        <dbReference type="Ensembl" id="ENSSHAP00000030618.1"/>
    </source>
</evidence>
<accession>A0A7N4V0Q3</accession>
<keyword evidence="2" id="KW-0238">DNA-binding</keyword>
<dbReference type="PROSITE" id="PS50805">
    <property type="entry name" value="KRAB"/>
    <property type="match status" value="1"/>
</dbReference>
<reference evidence="8" key="3">
    <citation type="submission" date="2025-09" db="UniProtKB">
        <authorList>
            <consortium name="Ensembl"/>
        </authorList>
    </citation>
    <scope>IDENTIFICATION</scope>
</reference>
<evidence type="ECO:0000259" key="6">
    <source>
        <dbReference type="PROSITE" id="PS50804"/>
    </source>
</evidence>
<dbReference type="AlphaFoldDB" id="A0A7N4V0Q3"/>
<gene>
    <name evidence="8" type="primary">ZNF446</name>
</gene>
<dbReference type="SMART" id="SM00431">
    <property type="entry name" value="SCAN"/>
    <property type="match status" value="1"/>
</dbReference>
<dbReference type="PROSITE" id="PS50804">
    <property type="entry name" value="SCAN_BOX"/>
    <property type="match status" value="1"/>
</dbReference>
<dbReference type="GeneTree" id="ENSGT00940000159965"/>
<dbReference type="InterPro" id="IPR036051">
    <property type="entry name" value="KRAB_dom_sf"/>
</dbReference>
<dbReference type="GO" id="GO:0003677">
    <property type="term" value="F:DNA binding"/>
    <property type="evidence" value="ECO:0007669"/>
    <property type="project" value="UniProtKB-KW"/>
</dbReference>
<dbReference type="Ensembl" id="ENSSHAT00000027076.1">
    <property type="protein sequence ID" value="ENSSHAP00000030618.1"/>
    <property type="gene ID" value="ENSSHAG00000002180.2"/>
</dbReference>
<evidence type="ECO:0000313" key="9">
    <source>
        <dbReference type="Proteomes" id="UP000007648"/>
    </source>
</evidence>
<feature type="domain" description="KRAB" evidence="7">
    <location>
        <begin position="206"/>
        <end position="285"/>
    </location>
</feature>
<dbReference type="InterPro" id="IPR001909">
    <property type="entry name" value="KRAB"/>
</dbReference>
<dbReference type="Pfam" id="PF02023">
    <property type="entry name" value="SCAN"/>
    <property type="match status" value="1"/>
</dbReference>
<proteinExistence type="predicted"/>
<feature type="compositionally biased region" description="Basic and acidic residues" evidence="5">
    <location>
        <begin position="154"/>
        <end position="180"/>
    </location>
</feature>
<organism evidence="8 9">
    <name type="scientific">Sarcophilus harrisii</name>
    <name type="common">Tasmanian devil</name>
    <name type="synonym">Sarcophilus laniarius</name>
    <dbReference type="NCBI Taxonomy" id="9305"/>
    <lineage>
        <taxon>Eukaryota</taxon>
        <taxon>Metazoa</taxon>
        <taxon>Chordata</taxon>
        <taxon>Craniata</taxon>
        <taxon>Vertebrata</taxon>
        <taxon>Euteleostomi</taxon>
        <taxon>Mammalia</taxon>
        <taxon>Metatheria</taxon>
        <taxon>Dasyuromorphia</taxon>
        <taxon>Dasyuridae</taxon>
        <taxon>Sarcophilus</taxon>
    </lineage>
</organism>
<evidence type="ECO:0000259" key="7">
    <source>
        <dbReference type="PROSITE" id="PS50805"/>
    </source>
</evidence>
<dbReference type="Gene3D" id="1.10.4020.10">
    <property type="entry name" value="DNA breaking-rejoining enzymes"/>
    <property type="match status" value="1"/>
</dbReference>
<dbReference type="Proteomes" id="UP000007648">
    <property type="component" value="Unassembled WGS sequence"/>
</dbReference>
<name>A0A7N4V0Q3_SARHA</name>
<dbReference type="Gene3D" id="6.10.140.140">
    <property type="match status" value="1"/>
</dbReference>
<evidence type="ECO:0000256" key="4">
    <source>
        <dbReference type="ARBA" id="ARBA00023242"/>
    </source>
</evidence>
<dbReference type="InterPro" id="IPR038269">
    <property type="entry name" value="SCAN_sf"/>
</dbReference>
<dbReference type="CDD" id="cd07765">
    <property type="entry name" value="KRAB_A-box"/>
    <property type="match status" value="1"/>
</dbReference>
<evidence type="ECO:0000256" key="2">
    <source>
        <dbReference type="ARBA" id="ARBA00023125"/>
    </source>
</evidence>
<dbReference type="GO" id="GO:0006355">
    <property type="term" value="P:regulation of DNA-templated transcription"/>
    <property type="evidence" value="ECO:0007669"/>
    <property type="project" value="InterPro"/>
</dbReference>
<dbReference type="SMART" id="SM00349">
    <property type="entry name" value="KRAB"/>
    <property type="match status" value="1"/>
</dbReference>
<keyword evidence="3" id="KW-0804">Transcription</keyword>
<evidence type="ECO:0000256" key="3">
    <source>
        <dbReference type="ARBA" id="ARBA00023163"/>
    </source>
</evidence>
<protein>
    <submittedName>
        <fullName evidence="8">Zinc finger protein 446</fullName>
    </submittedName>
</protein>
<keyword evidence="9" id="KW-1185">Reference proteome</keyword>
<reference evidence="8" key="2">
    <citation type="submission" date="2025-08" db="UniProtKB">
        <authorList>
            <consortium name="Ensembl"/>
        </authorList>
    </citation>
    <scope>IDENTIFICATION</scope>
</reference>
<dbReference type="InterPro" id="IPR003309">
    <property type="entry name" value="SCAN_dom"/>
</dbReference>
<evidence type="ECO:0000256" key="5">
    <source>
        <dbReference type="SAM" id="MobiDB-lite"/>
    </source>
</evidence>
<dbReference type="InterPro" id="IPR050916">
    <property type="entry name" value="SCAN-C2H2_zinc_finger"/>
</dbReference>
<dbReference type="CDD" id="cd07936">
    <property type="entry name" value="SCAN"/>
    <property type="match status" value="1"/>
</dbReference>
<dbReference type="PANTHER" id="PTHR45935">
    <property type="entry name" value="PROTEIN ZBED8-RELATED"/>
    <property type="match status" value="1"/>
</dbReference>
<keyword evidence="4" id="KW-0539">Nucleus</keyword>
<keyword evidence="1" id="KW-0805">Transcription regulation</keyword>
<feature type="domain" description="SCAN box" evidence="6">
    <location>
        <begin position="35"/>
        <end position="116"/>
    </location>
</feature>
<feature type="region of interest" description="Disordered" evidence="5">
    <location>
        <begin position="149"/>
        <end position="213"/>
    </location>
</feature>
<feature type="region of interest" description="Disordered" evidence="5">
    <location>
        <begin position="251"/>
        <end position="309"/>
    </location>
</feature>
<feature type="region of interest" description="Disordered" evidence="5">
    <location>
        <begin position="1"/>
        <end position="37"/>
    </location>
</feature>
<reference evidence="8 9" key="1">
    <citation type="journal article" date="2011" name="Proc. Natl. Acad. Sci. U.S.A.">
        <title>Genetic diversity and population structure of the endangered marsupial Sarcophilus harrisii (Tasmanian devil).</title>
        <authorList>
            <person name="Miller W."/>
            <person name="Hayes V.M."/>
            <person name="Ratan A."/>
            <person name="Petersen D.C."/>
            <person name="Wittekindt N.E."/>
            <person name="Miller J."/>
            <person name="Walenz B."/>
            <person name="Knight J."/>
            <person name="Qi J."/>
            <person name="Zhao F."/>
            <person name="Wang Q."/>
            <person name="Bedoya-Reina O.C."/>
            <person name="Katiyar N."/>
            <person name="Tomsho L.P."/>
            <person name="Kasson L.M."/>
            <person name="Hardie R.A."/>
            <person name="Woodbridge P."/>
            <person name="Tindall E.A."/>
            <person name="Bertelsen M.F."/>
            <person name="Dixon D."/>
            <person name="Pyecroft S."/>
            <person name="Helgen K.M."/>
            <person name="Lesk A.M."/>
            <person name="Pringle T.H."/>
            <person name="Patterson N."/>
            <person name="Zhang Y."/>
            <person name="Kreiss A."/>
            <person name="Woods G.M."/>
            <person name="Jones M.E."/>
            <person name="Schuster S.C."/>
        </authorList>
    </citation>
    <scope>NUCLEOTIDE SEQUENCE [LARGE SCALE GENOMIC DNA]</scope>
</reference>
<dbReference type="SUPFAM" id="SSF109640">
    <property type="entry name" value="KRAB domain (Kruppel-associated box)"/>
    <property type="match status" value="1"/>
</dbReference>
<dbReference type="Pfam" id="PF01352">
    <property type="entry name" value="KRAB"/>
    <property type="match status" value="1"/>
</dbReference>
<sequence length="417" mass="45730">MPATTGSLGLRQDEEAAWGPDSTSQGDHGSPESSRQRFRRFRYQEAAGPREALSRLRELCVLWLRPEVSPKERILELLVLEQFLNILPAEIQTWVRMQGPQSAEEVVGLLEGLQKSPAKLMQWIMGRILRQEELATKIELPGIQLGAKGLQGKSQKEKEPLLRSRSDAQEEAGQDVKEEPGAPNETTSPTPQIPAHPQEGNGHHPETTTSFLPSGCQEEWGLLDPCQKELYWDVMLEKYGSVVSLDGALPRQTSLSPSRPRCPLAHHTDHPQQASGFASLGRGPPPMPGSPLRSTCRTERQQEGPAGEEGHFWSGVALSASPRSQGQGPLETETGVCSVPSLGLPRTPDIRLGFRTLWLSPSSSWGMSWGLGRHEIIPRTNLAQGGKWGGESRRWQQALSQGIRDASSVAPVNMMAA</sequence>
<dbReference type="FunFam" id="1.10.4020.10:FF:000001">
    <property type="entry name" value="zinc finger protein 263 isoform X1"/>
    <property type="match status" value="1"/>
</dbReference>
<dbReference type="SUPFAM" id="SSF47353">
    <property type="entry name" value="Retrovirus capsid dimerization domain-like"/>
    <property type="match status" value="1"/>
</dbReference>
<dbReference type="PANTHER" id="PTHR45935:SF15">
    <property type="entry name" value="SCAN BOX DOMAIN-CONTAINING PROTEIN"/>
    <property type="match status" value="1"/>
</dbReference>
<evidence type="ECO:0000256" key="1">
    <source>
        <dbReference type="ARBA" id="ARBA00023015"/>
    </source>
</evidence>